<dbReference type="SUPFAM" id="SSF56112">
    <property type="entry name" value="Protein kinase-like (PK-like)"/>
    <property type="match status" value="1"/>
</dbReference>
<keyword evidence="2" id="KW-0808">Transferase</keyword>
<dbReference type="RefSeq" id="XP_025426100.1">
    <property type="nucleotide sequence ID" value="XM_025577759.1"/>
</dbReference>
<organism evidence="2 3">
    <name type="scientific">Aspergillus saccharolyticus JOP 1030-1</name>
    <dbReference type="NCBI Taxonomy" id="1450539"/>
    <lineage>
        <taxon>Eukaryota</taxon>
        <taxon>Fungi</taxon>
        <taxon>Dikarya</taxon>
        <taxon>Ascomycota</taxon>
        <taxon>Pezizomycotina</taxon>
        <taxon>Eurotiomycetes</taxon>
        <taxon>Eurotiomycetidae</taxon>
        <taxon>Eurotiales</taxon>
        <taxon>Aspergillaceae</taxon>
        <taxon>Aspergillus</taxon>
        <taxon>Aspergillus subgen. Circumdati</taxon>
    </lineage>
</organism>
<protein>
    <submittedName>
        <fullName evidence="2">Kinase-like protein</fullName>
    </submittedName>
</protein>
<evidence type="ECO:0000313" key="3">
    <source>
        <dbReference type="Proteomes" id="UP000248349"/>
    </source>
</evidence>
<reference evidence="2 3" key="1">
    <citation type="submission" date="2016-12" db="EMBL/GenBank/DDBJ databases">
        <title>The genomes of Aspergillus section Nigri reveals drivers in fungal speciation.</title>
        <authorList>
            <consortium name="DOE Joint Genome Institute"/>
            <person name="Vesth T.C."/>
            <person name="Nybo J."/>
            <person name="Theobald S."/>
            <person name="Brandl J."/>
            <person name="Frisvad J.C."/>
            <person name="Nielsen K.F."/>
            <person name="Lyhne E.K."/>
            <person name="Kogle M.E."/>
            <person name="Kuo A."/>
            <person name="Riley R."/>
            <person name="Clum A."/>
            <person name="Nolan M."/>
            <person name="Lipzen A."/>
            <person name="Salamov A."/>
            <person name="Henrissat B."/>
            <person name="Wiebenga A."/>
            <person name="De Vries R.P."/>
            <person name="Grigoriev I.V."/>
            <person name="Mortensen U.H."/>
            <person name="Andersen M.R."/>
            <person name="Baker S.E."/>
        </authorList>
    </citation>
    <scope>NUCLEOTIDE SEQUENCE [LARGE SCALE GENOMIC DNA]</scope>
    <source>
        <strain evidence="2 3">JOP 1030-1</strain>
    </source>
</reference>
<keyword evidence="3" id="KW-1185">Reference proteome</keyword>
<feature type="domain" description="Protein kinase" evidence="1">
    <location>
        <begin position="1"/>
        <end position="250"/>
    </location>
</feature>
<dbReference type="AlphaFoldDB" id="A0A318ZIP6"/>
<dbReference type="GO" id="GO:0004672">
    <property type="term" value="F:protein kinase activity"/>
    <property type="evidence" value="ECO:0007669"/>
    <property type="project" value="InterPro"/>
</dbReference>
<keyword evidence="2" id="KW-0418">Kinase</keyword>
<dbReference type="PROSITE" id="PS50011">
    <property type="entry name" value="PROTEIN_KINASE_DOM"/>
    <property type="match status" value="1"/>
</dbReference>
<evidence type="ECO:0000313" key="2">
    <source>
        <dbReference type="EMBL" id="PYH40118.1"/>
    </source>
</evidence>
<dbReference type="InterPro" id="IPR011009">
    <property type="entry name" value="Kinase-like_dom_sf"/>
</dbReference>
<dbReference type="GeneID" id="37078988"/>
<dbReference type="Proteomes" id="UP000248349">
    <property type="component" value="Unassembled WGS sequence"/>
</dbReference>
<dbReference type="GO" id="GO:0005634">
    <property type="term" value="C:nucleus"/>
    <property type="evidence" value="ECO:0007669"/>
    <property type="project" value="TreeGrafter"/>
</dbReference>
<evidence type="ECO:0000259" key="1">
    <source>
        <dbReference type="PROSITE" id="PS50011"/>
    </source>
</evidence>
<dbReference type="OrthoDB" id="1668230at2759"/>
<accession>A0A318ZIP6</accession>
<gene>
    <name evidence="2" type="ORF">BP01DRAFT_387648</name>
</gene>
<dbReference type="STRING" id="1450539.A0A318ZIP6"/>
<dbReference type="Gene3D" id="1.10.510.10">
    <property type="entry name" value="Transferase(Phosphotransferase) domain 1"/>
    <property type="match status" value="1"/>
</dbReference>
<name>A0A318ZIP6_9EURO</name>
<sequence>MQHGNLREYIRRNPTQLNDQVRGSWVRNSVSAVAFIHEHSVIHGEMSARNFLVADDLSLKLCDFVGSEIGSDKPPLITEEDRYRKSPNLPRSVQTDLFALGCLMYEIMVGKRPYKEDDHEDWENIAEKYERGVFSCLRGFKLLGRTMWDVITEAQIMRFWPQFVQNHEDGSTFPVDPIQLFLGNCDVSQVTAALSHLLRSPLSASHNPNTGDAWWRLPVTYLTTPTDHSMPRVHQEYYAEACQGGGWVKD</sequence>
<proteinExistence type="predicted"/>
<dbReference type="InterPro" id="IPR000719">
    <property type="entry name" value="Prot_kinase_dom"/>
</dbReference>
<dbReference type="EMBL" id="KZ821301">
    <property type="protein sequence ID" value="PYH40118.1"/>
    <property type="molecule type" value="Genomic_DNA"/>
</dbReference>
<dbReference type="PANTHER" id="PTHR24345">
    <property type="entry name" value="SERINE/THREONINE-PROTEIN KINASE PLK"/>
    <property type="match status" value="1"/>
</dbReference>
<dbReference type="Pfam" id="PF00069">
    <property type="entry name" value="Pkinase"/>
    <property type="match status" value="1"/>
</dbReference>
<dbReference type="GO" id="GO:0005524">
    <property type="term" value="F:ATP binding"/>
    <property type="evidence" value="ECO:0007669"/>
    <property type="project" value="InterPro"/>
</dbReference>